<dbReference type="PROSITE" id="PS00552">
    <property type="entry name" value="HTH_MERR_1"/>
    <property type="match status" value="1"/>
</dbReference>
<dbReference type="Gene3D" id="1.10.1660.10">
    <property type="match status" value="1"/>
</dbReference>
<dbReference type="Proteomes" id="UP001623592">
    <property type="component" value="Unassembled WGS sequence"/>
</dbReference>
<gene>
    <name evidence="3" type="ORF">ACJDT4_15315</name>
</gene>
<dbReference type="Gene3D" id="3.40.50.150">
    <property type="entry name" value="Vaccinia Virus protein VP39"/>
    <property type="match status" value="1"/>
</dbReference>
<dbReference type="GO" id="GO:0032259">
    <property type="term" value="P:methylation"/>
    <property type="evidence" value="ECO:0007669"/>
    <property type="project" value="UniProtKB-KW"/>
</dbReference>
<dbReference type="InterPro" id="IPR025714">
    <property type="entry name" value="Methyltranfer_dom"/>
</dbReference>
<dbReference type="RefSeq" id="WP_406788436.1">
    <property type="nucleotide sequence ID" value="NZ_JBJIAA010000012.1"/>
</dbReference>
<name>A0ABW8TH36_9CLOT</name>
<dbReference type="SUPFAM" id="SSF53335">
    <property type="entry name" value="S-adenosyl-L-methionine-dependent methyltransferases"/>
    <property type="match status" value="1"/>
</dbReference>
<organism evidence="3 4">
    <name type="scientific">Clostridium neuense</name>
    <dbReference type="NCBI Taxonomy" id="1728934"/>
    <lineage>
        <taxon>Bacteria</taxon>
        <taxon>Bacillati</taxon>
        <taxon>Bacillota</taxon>
        <taxon>Clostridia</taxon>
        <taxon>Eubacteriales</taxon>
        <taxon>Clostridiaceae</taxon>
        <taxon>Clostridium</taxon>
    </lineage>
</organism>
<sequence length="401" mass="46538">MKVLKEAFYTTGEFAKKAGITLRTLRYYDKINLLKPSSHNPLGNRLYSKHDFPKLQKILTLKFIGLSLDEIKNIMTSDVYDESLRKSLEIQKEIMKRKVHHINTVISSIDETLDMLDNENDFNWDKFINIINVVNQDKKWLLQYENASNLRARIKIHELYSTNNYGWMNWFFDELTIKPKSKILEVGCGDGSLWLKNIKKIPADLELTLTDFSSGMIKDAKNNLKVFKGKAKFKVVDVQNIPFEDGTFDIVIANHMLYHVTDKEKALSEIFRVLKVGGQFYASTVGKKHLHEMREIAAKFDSSLLNCKSWDATQSFQLENGKKLIEKWFSEVQIKRYEDSLIVTKAEPLAEYIFSLPEIKSLLTDKKKIINFLNFLRNEIANTNGIHITKDTGFFKTIKKS</sequence>
<dbReference type="CDD" id="cd02440">
    <property type="entry name" value="AdoMet_MTases"/>
    <property type="match status" value="1"/>
</dbReference>
<dbReference type="EMBL" id="JBJIAA010000012">
    <property type="protein sequence ID" value="MFL0251787.1"/>
    <property type="molecule type" value="Genomic_DNA"/>
</dbReference>
<dbReference type="InterPro" id="IPR047057">
    <property type="entry name" value="MerR_fam"/>
</dbReference>
<evidence type="ECO:0000259" key="2">
    <source>
        <dbReference type="PROSITE" id="PS50937"/>
    </source>
</evidence>
<protein>
    <submittedName>
        <fullName evidence="3">Methyltransferase domain-containing protein</fullName>
    </submittedName>
</protein>
<dbReference type="SUPFAM" id="SSF46955">
    <property type="entry name" value="Putative DNA-binding domain"/>
    <property type="match status" value="1"/>
</dbReference>
<dbReference type="GO" id="GO:0008168">
    <property type="term" value="F:methyltransferase activity"/>
    <property type="evidence" value="ECO:0007669"/>
    <property type="project" value="UniProtKB-KW"/>
</dbReference>
<dbReference type="PANTHER" id="PTHR30204">
    <property type="entry name" value="REDOX-CYCLING DRUG-SENSING TRANSCRIPTIONAL ACTIVATOR SOXR"/>
    <property type="match status" value="1"/>
</dbReference>
<dbReference type="SMART" id="SM00422">
    <property type="entry name" value="HTH_MERR"/>
    <property type="match status" value="1"/>
</dbReference>
<evidence type="ECO:0000313" key="4">
    <source>
        <dbReference type="Proteomes" id="UP001623592"/>
    </source>
</evidence>
<keyword evidence="4" id="KW-1185">Reference proteome</keyword>
<dbReference type="InterPro" id="IPR009061">
    <property type="entry name" value="DNA-bd_dom_put_sf"/>
</dbReference>
<dbReference type="CDD" id="cd01106">
    <property type="entry name" value="HTH_TipAL-Mta"/>
    <property type="match status" value="1"/>
</dbReference>
<accession>A0ABW8TH36</accession>
<reference evidence="3 4" key="1">
    <citation type="submission" date="2024-11" db="EMBL/GenBank/DDBJ databases">
        <authorList>
            <person name="Heng Y.C."/>
            <person name="Lim A.C.H."/>
            <person name="Lee J.K.Y."/>
            <person name="Kittelmann S."/>
        </authorList>
    </citation>
    <scope>NUCLEOTIDE SEQUENCE [LARGE SCALE GENOMIC DNA]</scope>
    <source>
        <strain evidence="3 4">WILCCON 0114</strain>
    </source>
</reference>
<evidence type="ECO:0000256" key="1">
    <source>
        <dbReference type="ARBA" id="ARBA00023125"/>
    </source>
</evidence>
<keyword evidence="3" id="KW-0808">Transferase</keyword>
<evidence type="ECO:0000313" key="3">
    <source>
        <dbReference type="EMBL" id="MFL0251787.1"/>
    </source>
</evidence>
<keyword evidence="1" id="KW-0238">DNA-binding</keyword>
<dbReference type="PROSITE" id="PS50937">
    <property type="entry name" value="HTH_MERR_2"/>
    <property type="match status" value="1"/>
</dbReference>
<dbReference type="PANTHER" id="PTHR30204:SF96">
    <property type="entry name" value="CHROMOSOME-ANCHORING PROTEIN RACA"/>
    <property type="match status" value="1"/>
</dbReference>
<dbReference type="Pfam" id="PF13847">
    <property type="entry name" value="Methyltransf_31"/>
    <property type="match status" value="1"/>
</dbReference>
<keyword evidence="3" id="KW-0489">Methyltransferase</keyword>
<comment type="caution">
    <text evidence="3">The sequence shown here is derived from an EMBL/GenBank/DDBJ whole genome shotgun (WGS) entry which is preliminary data.</text>
</comment>
<dbReference type="InterPro" id="IPR000551">
    <property type="entry name" value="MerR-type_HTH_dom"/>
</dbReference>
<feature type="domain" description="HTH merR-type" evidence="2">
    <location>
        <begin position="8"/>
        <end position="77"/>
    </location>
</feature>
<dbReference type="Pfam" id="PF13411">
    <property type="entry name" value="MerR_1"/>
    <property type="match status" value="1"/>
</dbReference>
<dbReference type="InterPro" id="IPR029063">
    <property type="entry name" value="SAM-dependent_MTases_sf"/>
</dbReference>
<dbReference type="PRINTS" id="PR00040">
    <property type="entry name" value="HTHMERR"/>
</dbReference>
<proteinExistence type="predicted"/>